<evidence type="ECO:0000259" key="1">
    <source>
        <dbReference type="Pfam" id="PF01266"/>
    </source>
</evidence>
<evidence type="ECO:0000313" key="2">
    <source>
        <dbReference type="EMBL" id="TWP37876.1"/>
    </source>
</evidence>
<reference evidence="2 3" key="1">
    <citation type="submission" date="2019-05" db="EMBL/GenBank/DDBJ databases">
        <authorList>
            <person name="Lee S.D."/>
        </authorList>
    </citation>
    <scope>NUCLEOTIDE SEQUENCE [LARGE SCALE GENOMIC DNA]</scope>
    <source>
        <strain evidence="2 3">C5-26</strain>
    </source>
</reference>
<dbReference type="Proteomes" id="UP000320244">
    <property type="component" value="Unassembled WGS sequence"/>
</dbReference>
<name>A0A563E5S9_9MICO</name>
<dbReference type="Gene3D" id="3.50.50.60">
    <property type="entry name" value="FAD/NAD(P)-binding domain"/>
    <property type="match status" value="1"/>
</dbReference>
<protein>
    <submittedName>
        <fullName evidence="2">FAD-dependent oxidoreductase</fullName>
    </submittedName>
</protein>
<dbReference type="OrthoDB" id="9805852at2"/>
<proteinExistence type="predicted"/>
<dbReference type="AlphaFoldDB" id="A0A563E5S9"/>
<dbReference type="RefSeq" id="WP_146315430.1">
    <property type="nucleotide sequence ID" value="NZ_VCQV01000004.1"/>
</dbReference>
<dbReference type="EMBL" id="VCQV01000004">
    <property type="protein sequence ID" value="TWP37876.1"/>
    <property type="molecule type" value="Genomic_DNA"/>
</dbReference>
<evidence type="ECO:0000313" key="3">
    <source>
        <dbReference type="Proteomes" id="UP000320244"/>
    </source>
</evidence>
<dbReference type="Pfam" id="PF01266">
    <property type="entry name" value="DAO"/>
    <property type="match status" value="1"/>
</dbReference>
<feature type="domain" description="FAD dependent oxidoreductase" evidence="1">
    <location>
        <begin position="43"/>
        <end position="402"/>
    </location>
</feature>
<organism evidence="2 3">
    <name type="scientific">Leekyejoonella antrihumi</name>
    <dbReference type="NCBI Taxonomy" id="1660198"/>
    <lineage>
        <taxon>Bacteria</taxon>
        <taxon>Bacillati</taxon>
        <taxon>Actinomycetota</taxon>
        <taxon>Actinomycetes</taxon>
        <taxon>Micrococcales</taxon>
        <taxon>Dermacoccaceae</taxon>
        <taxon>Leekyejoonella</taxon>
    </lineage>
</organism>
<keyword evidence="3" id="KW-1185">Reference proteome</keyword>
<dbReference type="GO" id="GO:0005737">
    <property type="term" value="C:cytoplasm"/>
    <property type="evidence" value="ECO:0007669"/>
    <property type="project" value="TreeGrafter"/>
</dbReference>
<dbReference type="PANTHER" id="PTHR13847">
    <property type="entry name" value="SARCOSINE DEHYDROGENASE-RELATED"/>
    <property type="match status" value="1"/>
</dbReference>
<dbReference type="SUPFAM" id="SSF51905">
    <property type="entry name" value="FAD/NAD(P)-binding domain"/>
    <property type="match status" value="1"/>
</dbReference>
<dbReference type="PANTHER" id="PTHR13847:SF281">
    <property type="entry name" value="FAD DEPENDENT OXIDOREDUCTASE DOMAIN-CONTAINING PROTEIN"/>
    <property type="match status" value="1"/>
</dbReference>
<comment type="caution">
    <text evidence="2">The sequence shown here is derived from an EMBL/GenBank/DDBJ whole genome shotgun (WGS) entry which is preliminary data.</text>
</comment>
<gene>
    <name evidence="2" type="ORF">FGL98_03955</name>
</gene>
<dbReference type="InterPro" id="IPR006076">
    <property type="entry name" value="FAD-dep_OxRdtase"/>
</dbReference>
<dbReference type="InterPro" id="IPR036188">
    <property type="entry name" value="FAD/NAD-bd_sf"/>
</dbReference>
<reference evidence="2 3" key="2">
    <citation type="submission" date="2019-08" db="EMBL/GenBank/DDBJ databases">
        <title>Jejuicoccus antrihumi gen. nov., sp. nov., a new member of the family Dermacoccaceae isolated from a cave.</title>
        <authorList>
            <person name="Schumann P."/>
            <person name="Kim I.S."/>
        </authorList>
    </citation>
    <scope>NUCLEOTIDE SEQUENCE [LARGE SCALE GENOMIC DNA]</scope>
    <source>
        <strain evidence="2 3">C5-26</strain>
    </source>
</reference>
<dbReference type="Gene3D" id="3.30.9.10">
    <property type="entry name" value="D-Amino Acid Oxidase, subunit A, domain 2"/>
    <property type="match status" value="1"/>
</dbReference>
<accession>A0A563E5S9</accession>
<sequence length="467" mass="51127">MTTTHHSAAARAALAGANPRPFWLDSADRPAARPALNGAVTCDLAVVGGGYAGLWTALIAKERDPARKVVLLEGNRIAWAASGRNGGFCAASLTHGSANGRQHFPDELDTLERLGVENLDELEATIDRYGIDCDFERTGSLDVATAAHEVDWLREDADADAGIRFLDQEEVRAQVNSPTYLAGLWDTRGTALVHPAKLAWGLLAACLDLGVDVFEHTPVRSLDADSGRVTLHTDDGSVRAAHVALATNVFPSLLRRTRPHTVPVYDYALMTQPLTPEQRDAIGWQNRQGLGDVSNLFHYYRQTADHRILFGGYDAVYHYGRRVKPEYDQRPETFGKLADHFFETFPQLEGLKFSHTWGGAIDTCSRFFAFFATAHHGRVAFTAGYTGLGVGATRFGAKVLLDLLSGETTELTQLQMVRKMPKPFPPEPLAWCGIKLTTDALIRADGNEGRRGLWLKALDRAGMGFDS</sequence>